<dbReference type="AlphaFoldDB" id="A0A6G1X716"/>
<dbReference type="PANTHER" id="PTHR39966:SF3">
    <property type="entry name" value="DUF438 DOMAIN-CONTAINING PROTEIN"/>
    <property type="match status" value="1"/>
</dbReference>
<dbReference type="GO" id="GO:0005886">
    <property type="term" value="C:plasma membrane"/>
    <property type="evidence" value="ECO:0007669"/>
    <property type="project" value="TreeGrafter"/>
</dbReference>
<dbReference type="Gene3D" id="1.20.120.520">
    <property type="entry name" value="nmb1532 protein domain like"/>
    <property type="match status" value="1"/>
</dbReference>
<dbReference type="OrthoDB" id="9769774at2"/>
<accession>A0A6G1X716</accession>
<dbReference type="PANTHER" id="PTHR39966">
    <property type="entry name" value="BLL2471 PROTEIN-RELATED"/>
    <property type="match status" value="1"/>
</dbReference>
<proteinExistence type="predicted"/>
<evidence type="ECO:0000313" key="2">
    <source>
        <dbReference type="Proteomes" id="UP000480185"/>
    </source>
</evidence>
<comment type="caution">
    <text evidence="1">The sequence shown here is derived from an EMBL/GenBank/DDBJ whole genome shotgun (WGS) entry which is preliminary data.</text>
</comment>
<sequence>MNQAHLDTRRVINIKDLLLQLQQGKSEQDVREDFHQHVQDLDTINILLIFHRIKYVYPEVKNKDFEKFFDICHHLYGHTIHDIHVPESDHPNRPIQIFNKENRVFESLLTRLSSLINAMEKDPEHPTDQLQEDMKQLGTLYSHYNRKEKLFFRCHFWT</sequence>
<name>A0A6G1X716_9BACI</name>
<dbReference type="RefSeq" id="WP_153728649.1">
    <property type="nucleotide sequence ID" value="NZ_WJNH01000006.1"/>
</dbReference>
<reference evidence="1 2" key="1">
    <citation type="submission" date="2019-11" db="EMBL/GenBank/DDBJ databases">
        <authorList>
            <person name="Li J."/>
        </authorList>
    </citation>
    <scope>NUCLEOTIDE SEQUENCE [LARGE SCALE GENOMIC DNA]</scope>
    <source>
        <strain evidence="1 2">J4</strain>
    </source>
</reference>
<evidence type="ECO:0008006" key="3">
    <source>
        <dbReference type="Google" id="ProtNLM"/>
    </source>
</evidence>
<protein>
    <recommendedName>
        <fullName evidence="3">Hemerythrin-like domain-containing protein</fullName>
    </recommendedName>
</protein>
<evidence type="ECO:0000313" key="1">
    <source>
        <dbReference type="EMBL" id="MRG86737.1"/>
    </source>
</evidence>
<organism evidence="1 2">
    <name type="scientific">Salinibacillus xinjiangensis</name>
    <dbReference type="NCBI Taxonomy" id="1229268"/>
    <lineage>
        <taxon>Bacteria</taxon>
        <taxon>Bacillati</taxon>
        <taxon>Bacillota</taxon>
        <taxon>Bacilli</taxon>
        <taxon>Bacillales</taxon>
        <taxon>Bacillaceae</taxon>
        <taxon>Salinibacillus</taxon>
    </lineage>
</organism>
<gene>
    <name evidence="1" type="ORF">GH754_10485</name>
</gene>
<keyword evidence="2" id="KW-1185">Reference proteome</keyword>
<dbReference type="EMBL" id="WJNH01000006">
    <property type="protein sequence ID" value="MRG86737.1"/>
    <property type="molecule type" value="Genomic_DNA"/>
</dbReference>
<dbReference type="Proteomes" id="UP000480185">
    <property type="component" value="Unassembled WGS sequence"/>
</dbReference>